<comment type="caution">
    <text evidence="2">The sequence shown here is derived from an EMBL/GenBank/DDBJ whole genome shotgun (WGS) entry which is preliminary data.</text>
</comment>
<feature type="non-terminal residue" evidence="2">
    <location>
        <position position="1"/>
    </location>
</feature>
<evidence type="ECO:0000313" key="2">
    <source>
        <dbReference type="EMBL" id="GFD08663.1"/>
    </source>
</evidence>
<dbReference type="Pfam" id="PF07727">
    <property type="entry name" value="RVT_2"/>
    <property type="match status" value="1"/>
</dbReference>
<dbReference type="InterPro" id="IPR043502">
    <property type="entry name" value="DNA/RNA_pol_sf"/>
</dbReference>
<feature type="non-terminal residue" evidence="2">
    <location>
        <position position="169"/>
    </location>
</feature>
<feature type="domain" description="Reverse transcriptase Ty1/copia-type" evidence="1">
    <location>
        <begin position="4"/>
        <end position="75"/>
    </location>
</feature>
<name>A0A699TG70_TANCI</name>
<sequence length="169" mass="19142">TIDQTLFIRKHRGDFILVQVYVDDIISGSSNPQLCREFEALMHEKFQMSAIGELNFFLGLQVLQKKDGIFLSQDKHQVTPKECHLHAVNSIFRYLKGHPKLGLWYPKEYPFDLVAYSDSDYGGATQDRISTTGGCQFLGRRLISWQCKKQTIVATSTTEAEYVVAASGC</sequence>
<protein>
    <submittedName>
        <fullName evidence="2">Putative ribonuclease H-like domain-containing protein</fullName>
    </submittedName>
</protein>
<dbReference type="CDD" id="cd09272">
    <property type="entry name" value="RNase_HI_RT_Ty1"/>
    <property type="match status" value="1"/>
</dbReference>
<gene>
    <name evidence="2" type="ORF">Tci_880632</name>
</gene>
<evidence type="ECO:0000259" key="1">
    <source>
        <dbReference type="Pfam" id="PF07727"/>
    </source>
</evidence>
<dbReference type="InterPro" id="IPR013103">
    <property type="entry name" value="RVT_2"/>
</dbReference>
<proteinExistence type="predicted"/>
<dbReference type="AlphaFoldDB" id="A0A699TG70"/>
<accession>A0A699TG70</accession>
<dbReference type="PANTHER" id="PTHR11439:SF495">
    <property type="entry name" value="REVERSE TRANSCRIPTASE, RNA-DEPENDENT DNA POLYMERASE-RELATED"/>
    <property type="match status" value="1"/>
</dbReference>
<reference evidence="2" key="1">
    <citation type="journal article" date="2019" name="Sci. Rep.">
        <title>Draft genome of Tanacetum cinerariifolium, the natural source of mosquito coil.</title>
        <authorList>
            <person name="Yamashiro T."/>
            <person name="Shiraishi A."/>
            <person name="Satake H."/>
            <person name="Nakayama K."/>
        </authorList>
    </citation>
    <scope>NUCLEOTIDE SEQUENCE</scope>
</reference>
<organism evidence="2">
    <name type="scientific">Tanacetum cinerariifolium</name>
    <name type="common">Dalmatian daisy</name>
    <name type="synonym">Chrysanthemum cinerariifolium</name>
    <dbReference type="NCBI Taxonomy" id="118510"/>
    <lineage>
        <taxon>Eukaryota</taxon>
        <taxon>Viridiplantae</taxon>
        <taxon>Streptophyta</taxon>
        <taxon>Embryophyta</taxon>
        <taxon>Tracheophyta</taxon>
        <taxon>Spermatophyta</taxon>
        <taxon>Magnoliopsida</taxon>
        <taxon>eudicotyledons</taxon>
        <taxon>Gunneridae</taxon>
        <taxon>Pentapetalae</taxon>
        <taxon>asterids</taxon>
        <taxon>campanulids</taxon>
        <taxon>Asterales</taxon>
        <taxon>Asteraceae</taxon>
        <taxon>Asteroideae</taxon>
        <taxon>Anthemideae</taxon>
        <taxon>Anthemidinae</taxon>
        <taxon>Tanacetum</taxon>
    </lineage>
</organism>
<dbReference type="EMBL" id="BKCJ011239982">
    <property type="protein sequence ID" value="GFD08663.1"/>
    <property type="molecule type" value="Genomic_DNA"/>
</dbReference>
<dbReference type="SUPFAM" id="SSF56672">
    <property type="entry name" value="DNA/RNA polymerases"/>
    <property type="match status" value="1"/>
</dbReference>
<dbReference type="PANTHER" id="PTHR11439">
    <property type="entry name" value="GAG-POL-RELATED RETROTRANSPOSON"/>
    <property type="match status" value="1"/>
</dbReference>